<dbReference type="OrthoDB" id="9997882at2"/>
<protein>
    <submittedName>
        <fullName evidence="1">Uncharacterized conserved protein GlcG, DUF336 family</fullName>
    </submittedName>
</protein>
<dbReference type="InterPro" id="IPR005624">
    <property type="entry name" value="PduO/GlcC-like"/>
</dbReference>
<dbReference type="PANTHER" id="PTHR34309:SF1">
    <property type="entry name" value="PROTEIN GLCG"/>
    <property type="match status" value="1"/>
</dbReference>
<dbReference type="Proteomes" id="UP000219514">
    <property type="component" value="Unassembled WGS sequence"/>
</dbReference>
<accession>A0A285E6K1</accession>
<name>A0A285E6K1_9ACTN</name>
<dbReference type="EMBL" id="OBDO01000001">
    <property type="protein sequence ID" value="SNX94739.1"/>
    <property type="molecule type" value="Genomic_DNA"/>
</dbReference>
<proteinExistence type="predicted"/>
<dbReference type="AlphaFoldDB" id="A0A285E6K1"/>
<dbReference type="RefSeq" id="WP_097204116.1">
    <property type="nucleotide sequence ID" value="NZ_JACHXB010000001.1"/>
</dbReference>
<reference evidence="1 2" key="1">
    <citation type="submission" date="2017-09" db="EMBL/GenBank/DDBJ databases">
        <authorList>
            <person name="Ehlers B."/>
            <person name="Leendertz F.H."/>
        </authorList>
    </citation>
    <scope>NUCLEOTIDE SEQUENCE [LARGE SCALE GENOMIC DNA]</scope>
    <source>
        <strain evidence="1 2">DSM 46844</strain>
    </source>
</reference>
<dbReference type="Gene3D" id="3.30.450.150">
    <property type="entry name" value="Haem-degrading domain"/>
    <property type="match status" value="1"/>
</dbReference>
<dbReference type="InterPro" id="IPR052517">
    <property type="entry name" value="GlcG_carb_metab_protein"/>
</dbReference>
<dbReference type="InterPro" id="IPR038084">
    <property type="entry name" value="PduO/GlcC-like_sf"/>
</dbReference>
<dbReference type="PANTHER" id="PTHR34309">
    <property type="entry name" value="SLR1406 PROTEIN"/>
    <property type="match status" value="1"/>
</dbReference>
<dbReference type="Pfam" id="PF03928">
    <property type="entry name" value="HbpS-like"/>
    <property type="match status" value="1"/>
</dbReference>
<gene>
    <name evidence="1" type="ORF">SAMN06893097_101536</name>
</gene>
<keyword evidence="2" id="KW-1185">Reference proteome</keyword>
<evidence type="ECO:0000313" key="2">
    <source>
        <dbReference type="Proteomes" id="UP000219514"/>
    </source>
</evidence>
<evidence type="ECO:0000313" key="1">
    <source>
        <dbReference type="EMBL" id="SNX94739.1"/>
    </source>
</evidence>
<dbReference type="SUPFAM" id="SSF143744">
    <property type="entry name" value="GlcG-like"/>
    <property type="match status" value="1"/>
</dbReference>
<sequence>MGHGMGHDQARAAADAALAHAAGLGVRVSVAVVDAAGMEVVVSRADGTPGFTAGIARTKAATAAAFQRPSGELREVDERRPEVLRVAGEQLGFRPTTLGGGLPVLRDGAVVGGVGVSGATPEEDTACAEAALEVLGRA</sequence>
<organism evidence="1 2">
    <name type="scientific">Geodermatophilus sabuli</name>
    <dbReference type="NCBI Taxonomy" id="1564158"/>
    <lineage>
        <taxon>Bacteria</taxon>
        <taxon>Bacillati</taxon>
        <taxon>Actinomycetota</taxon>
        <taxon>Actinomycetes</taxon>
        <taxon>Geodermatophilales</taxon>
        <taxon>Geodermatophilaceae</taxon>
        <taxon>Geodermatophilus</taxon>
    </lineage>
</organism>